<dbReference type="InterPro" id="IPR011006">
    <property type="entry name" value="CheY-like_superfamily"/>
</dbReference>
<dbReference type="Pfam" id="PF04397">
    <property type="entry name" value="LytTR"/>
    <property type="match status" value="1"/>
</dbReference>
<dbReference type="Pfam" id="PF00072">
    <property type="entry name" value="Response_reg"/>
    <property type="match status" value="1"/>
</dbReference>
<accession>A0A318ITR0</accession>
<dbReference type="InterPro" id="IPR046947">
    <property type="entry name" value="LytR-like"/>
</dbReference>
<dbReference type="SMART" id="SM00448">
    <property type="entry name" value="REC"/>
    <property type="match status" value="1"/>
</dbReference>
<sequence length="239" mass="27059">MKLLIVEDEPLIAQRLLRETRHYFGSKLSQLHHCDDLDDALALLDASSFDLLLLDLNVLGEDGFKILQLKHMASNEKATSFQVIIISAHTEQAVTAFGFGVVDFVPKPFSQERLFLAFERYEQRPLTDNHSASLAVKKMGSIELLSIADIDFLQADGHYCKIICCDGQQHFHEKSLENMLQALPENFVRVHRSYVVNMQHFKRLSIAAGGKYSMDTTFSKEIPVSRSIYPKIKDMLGAT</sequence>
<dbReference type="InterPro" id="IPR007492">
    <property type="entry name" value="LytTR_DNA-bd_dom"/>
</dbReference>
<protein>
    <submittedName>
        <fullName evidence="4">LytTR family two component transcriptional regulator</fullName>
    </submittedName>
</protein>
<organism evidence="4 5">
    <name type="scientific">Undibacterium pigrum</name>
    <dbReference type="NCBI Taxonomy" id="401470"/>
    <lineage>
        <taxon>Bacteria</taxon>
        <taxon>Pseudomonadati</taxon>
        <taxon>Pseudomonadota</taxon>
        <taxon>Betaproteobacteria</taxon>
        <taxon>Burkholderiales</taxon>
        <taxon>Oxalobacteraceae</taxon>
        <taxon>Undibacterium</taxon>
    </lineage>
</organism>
<dbReference type="GO" id="GO:0003677">
    <property type="term" value="F:DNA binding"/>
    <property type="evidence" value="ECO:0007669"/>
    <property type="project" value="InterPro"/>
</dbReference>
<dbReference type="PROSITE" id="PS50110">
    <property type="entry name" value="RESPONSE_REGULATORY"/>
    <property type="match status" value="1"/>
</dbReference>
<reference evidence="4 5" key="1">
    <citation type="submission" date="2018-05" db="EMBL/GenBank/DDBJ databases">
        <title>Genomic Encyclopedia of Type Strains, Phase IV (KMG-IV): sequencing the most valuable type-strain genomes for metagenomic binning, comparative biology and taxonomic classification.</title>
        <authorList>
            <person name="Goeker M."/>
        </authorList>
    </citation>
    <scope>NUCLEOTIDE SEQUENCE [LARGE SCALE GENOMIC DNA]</scope>
    <source>
        <strain evidence="4 5">DSM 19792</strain>
    </source>
</reference>
<name>A0A318ITR0_9BURK</name>
<dbReference type="RefSeq" id="WP_110258043.1">
    <property type="nucleotide sequence ID" value="NZ_QJKB01000017.1"/>
</dbReference>
<evidence type="ECO:0000313" key="4">
    <source>
        <dbReference type="EMBL" id="PXX37267.1"/>
    </source>
</evidence>
<dbReference type="PROSITE" id="PS50930">
    <property type="entry name" value="HTH_LYTTR"/>
    <property type="match status" value="1"/>
</dbReference>
<feature type="modified residue" description="4-aspartylphosphate" evidence="1">
    <location>
        <position position="55"/>
    </location>
</feature>
<feature type="domain" description="Response regulatory" evidence="2">
    <location>
        <begin position="2"/>
        <end position="122"/>
    </location>
</feature>
<proteinExistence type="predicted"/>
<dbReference type="SUPFAM" id="SSF52172">
    <property type="entry name" value="CheY-like"/>
    <property type="match status" value="1"/>
</dbReference>
<dbReference type="AlphaFoldDB" id="A0A318ITR0"/>
<dbReference type="OrthoDB" id="9781059at2"/>
<keyword evidence="5" id="KW-1185">Reference proteome</keyword>
<feature type="domain" description="HTH LytTR-type" evidence="3">
    <location>
        <begin position="134"/>
        <end position="238"/>
    </location>
</feature>
<comment type="caution">
    <text evidence="4">The sequence shown here is derived from an EMBL/GenBank/DDBJ whole genome shotgun (WGS) entry which is preliminary data.</text>
</comment>
<gene>
    <name evidence="4" type="ORF">DFR42_11730</name>
</gene>
<dbReference type="Proteomes" id="UP000247792">
    <property type="component" value="Unassembled WGS sequence"/>
</dbReference>
<dbReference type="SMART" id="SM00850">
    <property type="entry name" value="LytTR"/>
    <property type="match status" value="1"/>
</dbReference>
<dbReference type="PANTHER" id="PTHR37299">
    <property type="entry name" value="TRANSCRIPTIONAL REGULATOR-RELATED"/>
    <property type="match status" value="1"/>
</dbReference>
<dbReference type="EMBL" id="QJKB01000017">
    <property type="protein sequence ID" value="PXX37267.1"/>
    <property type="molecule type" value="Genomic_DNA"/>
</dbReference>
<evidence type="ECO:0000259" key="3">
    <source>
        <dbReference type="PROSITE" id="PS50930"/>
    </source>
</evidence>
<dbReference type="Gene3D" id="2.40.50.1020">
    <property type="entry name" value="LytTr DNA-binding domain"/>
    <property type="match status" value="1"/>
</dbReference>
<dbReference type="GO" id="GO:0000156">
    <property type="term" value="F:phosphorelay response regulator activity"/>
    <property type="evidence" value="ECO:0007669"/>
    <property type="project" value="InterPro"/>
</dbReference>
<dbReference type="PANTHER" id="PTHR37299:SF1">
    <property type="entry name" value="STAGE 0 SPORULATION PROTEIN A HOMOLOG"/>
    <property type="match status" value="1"/>
</dbReference>
<evidence type="ECO:0000313" key="5">
    <source>
        <dbReference type="Proteomes" id="UP000247792"/>
    </source>
</evidence>
<dbReference type="Gene3D" id="3.40.50.2300">
    <property type="match status" value="1"/>
</dbReference>
<evidence type="ECO:0000256" key="1">
    <source>
        <dbReference type="PROSITE-ProRule" id="PRU00169"/>
    </source>
</evidence>
<evidence type="ECO:0000259" key="2">
    <source>
        <dbReference type="PROSITE" id="PS50110"/>
    </source>
</evidence>
<dbReference type="InterPro" id="IPR001789">
    <property type="entry name" value="Sig_transdc_resp-reg_receiver"/>
</dbReference>
<keyword evidence="1" id="KW-0597">Phosphoprotein</keyword>